<evidence type="ECO:0000313" key="2">
    <source>
        <dbReference type="Proteomes" id="UP001497510"/>
    </source>
</evidence>
<gene>
    <name evidence="1" type="ORF">K12P11_LOCUS29</name>
</gene>
<organism evidence="1 2">
    <name type="scientific">Klebsiella phage vB_Kpn_K12P1.1</name>
    <dbReference type="NCBI Taxonomy" id="3071627"/>
    <lineage>
        <taxon>Viruses</taxon>
        <taxon>Duplodnaviria</taxon>
        <taxon>Heunggongvirae</taxon>
        <taxon>Uroviricota</taxon>
        <taxon>Caudoviricetes</taxon>
        <taxon>Autographivirales</taxon>
        <taxon>Autotranscriptaviridae</taxon>
        <taxon>Studiervirinae</taxon>
        <taxon>Apdecimavirus</taxon>
        <taxon>Apdecimavirus K12P11</taxon>
    </lineage>
</organism>
<keyword evidence="2" id="KW-1185">Reference proteome</keyword>
<reference evidence="1 2" key="1">
    <citation type="submission" date="2023-10" db="EMBL/GenBank/DDBJ databases">
        <authorList>
            <person name="Robby Concha-Eloko"/>
            <person name="Pilar Barberan- Martinez"/>
            <person name="Rafael Sanjuan"/>
            <person name="Pilar Domingo-Calap"/>
        </authorList>
    </citation>
    <scope>NUCLEOTIDE SEQUENCE [LARGE SCALE GENOMIC DNA]</scope>
</reference>
<accession>A0AAV1MEZ3</accession>
<dbReference type="EMBL" id="OY978816">
    <property type="protein sequence ID" value="CAK6596684.1"/>
    <property type="molecule type" value="Genomic_DNA"/>
</dbReference>
<sequence length="75" mass="9278">MAWKYRIKEVRLTTGETRYYPQFRAAWFPFWCCYRDYPNENKKSFVYYGDALGFINRDRANDEPEVKKVVKHHYL</sequence>
<evidence type="ECO:0000313" key="1">
    <source>
        <dbReference type="EMBL" id="CAK6596684.1"/>
    </source>
</evidence>
<proteinExistence type="predicted"/>
<name>A0AAV1MEZ3_9CAUD</name>
<protein>
    <submittedName>
        <fullName evidence="1">Uncharacterized protein</fullName>
    </submittedName>
</protein>
<dbReference type="Proteomes" id="UP001497510">
    <property type="component" value="Chromosome"/>
</dbReference>